<evidence type="ECO:0000259" key="1">
    <source>
        <dbReference type="PROSITE" id="PS50106"/>
    </source>
</evidence>
<evidence type="ECO:0000313" key="2">
    <source>
        <dbReference type="EMBL" id="NMH98403.1"/>
    </source>
</evidence>
<dbReference type="InterPro" id="IPR041489">
    <property type="entry name" value="PDZ_6"/>
</dbReference>
<dbReference type="SMART" id="SM00228">
    <property type="entry name" value="PDZ"/>
    <property type="match status" value="1"/>
</dbReference>
<comment type="caution">
    <text evidence="2">The sequence shown here is derived from an EMBL/GenBank/DDBJ whole genome shotgun (WGS) entry which is preliminary data.</text>
</comment>
<dbReference type="Gene3D" id="2.30.42.10">
    <property type="match status" value="1"/>
</dbReference>
<protein>
    <submittedName>
        <fullName evidence="2">PDZ domain-containing protein</fullName>
    </submittedName>
</protein>
<dbReference type="Proteomes" id="UP000820669">
    <property type="component" value="Unassembled WGS sequence"/>
</dbReference>
<sequence>MNSHRAELGVGVVGVVGQNGRPAGAGGVDVVAGGPAAKAGVSVGEVVTSVDNTPVRSTADLSRVLAATNPGRSAPLTVVNPQGRTTAVTVTLGRLPGS</sequence>
<dbReference type="SUPFAM" id="SSF50156">
    <property type="entry name" value="PDZ domain-like"/>
    <property type="match status" value="1"/>
</dbReference>
<dbReference type="InterPro" id="IPR001478">
    <property type="entry name" value="PDZ"/>
</dbReference>
<dbReference type="Pfam" id="PF17820">
    <property type="entry name" value="PDZ_6"/>
    <property type="match status" value="1"/>
</dbReference>
<organism evidence="2 3">
    <name type="scientific">Pseudonocardia acidicola</name>
    <dbReference type="NCBI Taxonomy" id="2724939"/>
    <lineage>
        <taxon>Bacteria</taxon>
        <taxon>Bacillati</taxon>
        <taxon>Actinomycetota</taxon>
        <taxon>Actinomycetes</taxon>
        <taxon>Pseudonocardiales</taxon>
        <taxon>Pseudonocardiaceae</taxon>
        <taxon>Pseudonocardia</taxon>
    </lineage>
</organism>
<accession>A0ABX1SD29</accession>
<dbReference type="InterPro" id="IPR036034">
    <property type="entry name" value="PDZ_sf"/>
</dbReference>
<keyword evidence="3" id="KW-1185">Reference proteome</keyword>
<feature type="domain" description="PDZ" evidence="1">
    <location>
        <begin position="1"/>
        <end position="82"/>
    </location>
</feature>
<dbReference type="EMBL" id="JAAXLA010000022">
    <property type="protein sequence ID" value="NMH98403.1"/>
    <property type="molecule type" value="Genomic_DNA"/>
</dbReference>
<evidence type="ECO:0000313" key="3">
    <source>
        <dbReference type="Proteomes" id="UP000820669"/>
    </source>
</evidence>
<dbReference type="PROSITE" id="PS50106">
    <property type="entry name" value="PDZ"/>
    <property type="match status" value="1"/>
</dbReference>
<gene>
    <name evidence="2" type="ORF">HF526_13950</name>
</gene>
<reference evidence="2 3" key="1">
    <citation type="submission" date="2020-04" db="EMBL/GenBank/DDBJ databases">
        <authorList>
            <person name="Klaysubun C."/>
            <person name="Duangmal K."/>
            <person name="Lipun K."/>
        </authorList>
    </citation>
    <scope>NUCLEOTIDE SEQUENCE [LARGE SCALE GENOMIC DNA]</scope>
    <source>
        <strain evidence="2 3">K10HN5</strain>
    </source>
</reference>
<name>A0ABX1SD29_9PSEU</name>
<dbReference type="RefSeq" id="WP_169381852.1">
    <property type="nucleotide sequence ID" value="NZ_JAAXLA010000022.1"/>
</dbReference>
<proteinExistence type="predicted"/>